<accession>A0ABD3MMD9</accession>
<feature type="compositionally biased region" description="Polar residues" evidence="1">
    <location>
        <begin position="1"/>
        <end position="14"/>
    </location>
</feature>
<gene>
    <name evidence="2" type="ORF">ACHAWO_010461</name>
</gene>
<feature type="compositionally biased region" description="Low complexity" evidence="1">
    <location>
        <begin position="15"/>
        <end position="27"/>
    </location>
</feature>
<proteinExistence type="predicted"/>
<protein>
    <submittedName>
        <fullName evidence="2">Uncharacterized protein</fullName>
    </submittedName>
</protein>
<evidence type="ECO:0000313" key="3">
    <source>
        <dbReference type="Proteomes" id="UP001530400"/>
    </source>
</evidence>
<dbReference type="EMBL" id="JALLPJ020001415">
    <property type="protein sequence ID" value="KAL3764657.1"/>
    <property type="molecule type" value="Genomic_DNA"/>
</dbReference>
<comment type="caution">
    <text evidence="2">The sequence shown here is derived from an EMBL/GenBank/DDBJ whole genome shotgun (WGS) entry which is preliminary data.</text>
</comment>
<name>A0ABD3MMD9_9STRA</name>
<sequence>MKNVSTTKGPTITANPQPQMNQQQQQQRLQELTVLKSELTTGDTSGLVYARPSSGAAFLVVPRVHVLKRVTEEMETLKKQQT</sequence>
<dbReference type="AlphaFoldDB" id="A0ABD3MMD9"/>
<feature type="region of interest" description="Disordered" evidence="1">
    <location>
        <begin position="1"/>
        <end position="28"/>
    </location>
</feature>
<evidence type="ECO:0000313" key="2">
    <source>
        <dbReference type="EMBL" id="KAL3764657.1"/>
    </source>
</evidence>
<reference evidence="2 3" key="1">
    <citation type="submission" date="2024-10" db="EMBL/GenBank/DDBJ databases">
        <title>Updated reference genomes for cyclostephanoid diatoms.</title>
        <authorList>
            <person name="Roberts W.R."/>
            <person name="Alverson A.J."/>
        </authorList>
    </citation>
    <scope>NUCLEOTIDE SEQUENCE [LARGE SCALE GENOMIC DNA]</scope>
    <source>
        <strain evidence="2 3">AJA010-31</strain>
    </source>
</reference>
<dbReference type="Proteomes" id="UP001530400">
    <property type="component" value="Unassembled WGS sequence"/>
</dbReference>
<organism evidence="2 3">
    <name type="scientific">Cyclotella atomus</name>
    <dbReference type="NCBI Taxonomy" id="382360"/>
    <lineage>
        <taxon>Eukaryota</taxon>
        <taxon>Sar</taxon>
        <taxon>Stramenopiles</taxon>
        <taxon>Ochrophyta</taxon>
        <taxon>Bacillariophyta</taxon>
        <taxon>Coscinodiscophyceae</taxon>
        <taxon>Thalassiosirophycidae</taxon>
        <taxon>Stephanodiscales</taxon>
        <taxon>Stephanodiscaceae</taxon>
        <taxon>Cyclotella</taxon>
    </lineage>
</organism>
<evidence type="ECO:0000256" key="1">
    <source>
        <dbReference type="SAM" id="MobiDB-lite"/>
    </source>
</evidence>
<keyword evidence="3" id="KW-1185">Reference proteome</keyword>